<keyword evidence="3" id="KW-1185">Reference proteome</keyword>
<dbReference type="EMBL" id="JAZHXI010000015">
    <property type="protein sequence ID" value="KAL2063686.1"/>
    <property type="molecule type" value="Genomic_DNA"/>
</dbReference>
<feature type="chain" id="PRO_5046577739" description="Secreted protein" evidence="1">
    <location>
        <begin position="22"/>
        <end position="69"/>
    </location>
</feature>
<evidence type="ECO:0000313" key="2">
    <source>
        <dbReference type="EMBL" id="KAL2063686.1"/>
    </source>
</evidence>
<evidence type="ECO:0000256" key="1">
    <source>
        <dbReference type="SAM" id="SignalP"/>
    </source>
</evidence>
<evidence type="ECO:0000313" key="3">
    <source>
        <dbReference type="Proteomes" id="UP001595075"/>
    </source>
</evidence>
<gene>
    <name evidence="2" type="ORF">VTL71DRAFT_5491</name>
</gene>
<accession>A0ABR4C182</accession>
<organism evidence="2 3">
    <name type="scientific">Oculimacula yallundae</name>
    <dbReference type="NCBI Taxonomy" id="86028"/>
    <lineage>
        <taxon>Eukaryota</taxon>
        <taxon>Fungi</taxon>
        <taxon>Dikarya</taxon>
        <taxon>Ascomycota</taxon>
        <taxon>Pezizomycotina</taxon>
        <taxon>Leotiomycetes</taxon>
        <taxon>Helotiales</taxon>
        <taxon>Ploettnerulaceae</taxon>
        <taxon>Oculimacula</taxon>
    </lineage>
</organism>
<dbReference type="Proteomes" id="UP001595075">
    <property type="component" value="Unassembled WGS sequence"/>
</dbReference>
<proteinExistence type="predicted"/>
<feature type="signal peptide" evidence="1">
    <location>
        <begin position="1"/>
        <end position="21"/>
    </location>
</feature>
<keyword evidence="1" id="KW-0732">Signal</keyword>
<sequence>MIDTLASLLAFLMEFLRTIAAWLLVGVEDGWDLNGWWRERLEYPPHQGGNLSQCNHVRTTTISIVLRKR</sequence>
<evidence type="ECO:0008006" key="4">
    <source>
        <dbReference type="Google" id="ProtNLM"/>
    </source>
</evidence>
<comment type="caution">
    <text evidence="2">The sequence shown here is derived from an EMBL/GenBank/DDBJ whole genome shotgun (WGS) entry which is preliminary data.</text>
</comment>
<protein>
    <recommendedName>
        <fullName evidence="4">Secreted protein</fullName>
    </recommendedName>
</protein>
<reference evidence="2 3" key="1">
    <citation type="journal article" date="2024" name="Commun. Biol.">
        <title>Comparative genomic analysis of thermophilic fungi reveals convergent evolutionary adaptations and gene losses.</title>
        <authorList>
            <person name="Steindorff A.S."/>
            <person name="Aguilar-Pontes M.V."/>
            <person name="Robinson A.J."/>
            <person name="Andreopoulos B."/>
            <person name="LaButti K."/>
            <person name="Kuo A."/>
            <person name="Mondo S."/>
            <person name="Riley R."/>
            <person name="Otillar R."/>
            <person name="Haridas S."/>
            <person name="Lipzen A."/>
            <person name="Grimwood J."/>
            <person name="Schmutz J."/>
            <person name="Clum A."/>
            <person name="Reid I.D."/>
            <person name="Moisan M.C."/>
            <person name="Butler G."/>
            <person name="Nguyen T.T.M."/>
            <person name="Dewar K."/>
            <person name="Conant G."/>
            <person name="Drula E."/>
            <person name="Henrissat B."/>
            <person name="Hansel C."/>
            <person name="Singer S."/>
            <person name="Hutchinson M.I."/>
            <person name="de Vries R.P."/>
            <person name="Natvig D.O."/>
            <person name="Powell A.J."/>
            <person name="Tsang A."/>
            <person name="Grigoriev I.V."/>
        </authorList>
    </citation>
    <scope>NUCLEOTIDE SEQUENCE [LARGE SCALE GENOMIC DNA]</scope>
    <source>
        <strain evidence="2 3">CBS 494.80</strain>
    </source>
</reference>
<name>A0ABR4C182_9HELO</name>